<accession>A0ABV9FHZ8</accession>
<reference evidence="4" key="1">
    <citation type="journal article" date="2019" name="Int. J. Syst. Evol. Microbiol.">
        <title>The Global Catalogue of Microorganisms (GCM) 10K type strain sequencing project: providing services to taxonomists for standard genome sequencing and annotation.</title>
        <authorList>
            <consortium name="The Broad Institute Genomics Platform"/>
            <consortium name="The Broad Institute Genome Sequencing Center for Infectious Disease"/>
            <person name="Wu L."/>
            <person name="Ma J."/>
        </authorList>
    </citation>
    <scope>NUCLEOTIDE SEQUENCE [LARGE SCALE GENOMIC DNA]</scope>
    <source>
        <strain evidence="4">CCUG 49571</strain>
    </source>
</reference>
<dbReference type="Pfam" id="PF05163">
    <property type="entry name" value="DinB"/>
    <property type="match status" value="1"/>
</dbReference>
<protein>
    <submittedName>
        <fullName evidence="3">DinB family protein</fullName>
    </submittedName>
</protein>
<gene>
    <name evidence="3" type="ORF">ACFO3S_21745</name>
</gene>
<comment type="caution">
    <text evidence="3">The sequence shown here is derived from an EMBL/GenBank/DDBJ whole genome shotgun (WGS) entry which is preliminary data.</text>
</comment>
<dbReference type="EMBL" id="JBHSEP010000020">
    <property type="protein sequence ID" value="MFC4600883.1"/>
    <property type="molecule type" value="Genomic_DNA"/>
</dbReference>
<dbReference type="Proteomes" id="UP001596028">
    <property type="component" value="Unassembled WGS sequence"/>
</dbReference>
<evidence type="ECO:0000256" key="1">
    <source>
        <dbReference type="ARBA" id="ARBA00008635"/>
    </source>
</evidence>
<name>A0ABV9FHZ8_9BACL</name>
<comment type="similarity">
    <text evidence="1">Belongs to the DinB family.</text>
</comment>
<dbReference type="Gene3D" id="1.20.120.450">
    <property type="entry name" value="dinb family like domain"/>
    <property type="match status" value="1"/>
</dbReference>
<keyword evidence="2" id="KW-0479">Metal-binding</keyword>
<dbReference type="RefSeq" id="WP_378100379.1">
    <property type="nucleotide sequence ID" value="NZ_JBHSEP010000020.1"/>
</dbReference>
<proteinExistence type="inferred from homology"/>
<dbReference type="SUPFAM" id="SSF109854">
    <property type="entry name" value="DinB/YfiT-like putative metalloenzymes"/>
    <property type="match status" value="1"/>
</dbReference>
<evidence type="ECO:0000256" key="2">
    <source>
        <dbReference type="ARBA" id="ARBA00022723"/>
    </source>
</evidence>
<sequence length="165" mass="18486">MFTTIEAFVAEWESEARLTERVLNVLTDESLRQEISPGRRTLGGLAWHLVGSLRFMASLGLPIEGADDDREAPTRASGIAEAYRSMSAAVLRAVRSEWNDGRLSEKQTVMGAEWRNGDSLRFCLMHQAHHRGQMTVLMRQAGLRPPEIYGPTYEAWIDRGMAPLA</sequence>
<dbReference type="InterPro" id="IPR007837">
    <property type="entry name" value="DinB"/>
</dbReference>
<dbReference type="InterPro" id="IPR034660">
    <property type="entry name" value="DinB/YfiT-like"/>
</dbReference>
<organism evidence="3 4">
    <name type="scientific">Cohnella hongkongensis</name>
    <dbReference type="NCBI Taxonomy" id="178337"/>
    <lineage>
        <taxon>Bacteria</taxon>
        <taxon>Bacillati</taxon>
        <taxon>Bacillota</taxon>
        <taxon>Bacilli</taxon>
        <taxon>Bacillales</taxon>
        <taxon>Paenibacillaceae</taxon>
        <taxon>Cohnella</taxon>
    </lineage>
</organism>
<evidence type="ECO:0000313" key="4">
    <source>
        <dbReference type="Proteomes" id="UP001596028"/>
    </source>
</evidence>
<evidence type="ECO:0000313" key="3">
    <source>
        <dbReference type="EMBL" id="MFC4600883.1"/>
    </source>
</evidence>
<keyword evidence="4" id="KW-1185">Reference proteome</keyword>